<dbReference type="Proteomes" id="UP001152747">
    <property type="component" value="Unassembled WGS sequence"/>
</dbReference>
<accession>A0A9P1N8N0</accession>
<organism evidence="2 3">
    <name type="scientific">Caenorhabditis angaria</name>
    <dbReference type="NCBI Taxonomy" id="860376"/>
    <lineage>
        <taxon>Eukaryota</taxon>
        <taxon>Metazoa</taxon>
        <taxon>Ecdysozoa</taxon>
        <taxon>Nematoda</taxon>
        <taxon>Chromadorea</taxon>
        <taxon>Rhabditida</taxon>
        <taxon>Rhabditina</taxon>
        <taxon>Rhabditomorpha</taxon>
        <taxon>Rhabditoidea</taxon>
        <taxon>Rhabditidae</taxon>
        <taxon>Peloderinae</taxon>
        <taxon>Caenorhabditis</taxon>
    </lineage>
</organism>
<dbReference type="AlphaFoldDB" id="A0A9P1N8N0"/>
<name>A0A9P1N8N0_9PELO</name>
<evidence type="ECO:0000313" key="2">
    <source>
        <dbReference type="EMBL" id="CAI5455229.1"/>
    </source>
</evidence>
<reference evidence="2" key="1">
    <citation type="submission" date="2022-11" db="EMBL/GenBank/DDBJ databases">
        <authorList>
            <person name="Kikuchi T."/>
        </authorList>
    </citation>
    <scope>NUCLEOTIDE SEQUENCE</scope>
    <source>
        <strain evidence="2">PS1010</strain>
    </source>
</reference>
<gene>
    <name evidence="2" type="ORF">CAMP_LOCUS17866</name>
</gene>
<feature type="region of interest" description="Disordered" evidence="1">
    <location>
        <begin position="69"/>
        <end position="105"/>
    </location>
</feature>
<sequence length="115" mass="12934">MSNQNDSTSGSVTKKDILAKKKEYEVPTISFEKNKNYPNGPKMAVFVRPSQKHLVDINIKLTDKTHSDTLENVKTQKENPSSGKKGYVVPTISFPKNSNYPDNPHVAVFNRPTEK</sequence>
<proteinExistence type="predicted"/>
<protein>
    <submittedName>
        <fullName evidence="2">Uncharacterized protein</fullName>
    </submittedName>
</protein>
<keyword evidence="3" id="KW-1185">Reference proteome</keyword>
<evidence type="ECO:0000256" key="1">
    <source>
        <dbReference type="SAM" id="MobiDB-lite"/>
    </source>
</evidence>
<comment type="caution">
    <text evidence="2">The sequence shown here is derived from an EMBL/GenBank/DDBJ whole genome shotgun (WGS) entry which is preliminary data.</text>
</comment>
<evidence type="ECO:0000313" key="3">
    <source>
        <dbReference type="Proteomes" id="UP001152747"/>
    </source>
</evidence>
<dbReference type="EMBL" id="CANHGI010000006">
    <property type="protein sequence ID" value="CAI5455229.1"/>
    <property type="molecule type" value="Genomic_DNA"/>
</dbReference>